<dbReference type="RefSeq" id="XP_003685925.1">
    <property type="nucleotide sequence ID" value="XM_003685877.1"/>
</dbReference>
<sequence length="540" mass="61559">MHSLNSNLEELSEKLLIRSQEAILQLDLWILRQQQQHNDHRFGTATDTGNKTKDSNEALNALRSTYDLYMSQLNSLYVRSEFIRDKLNSEKNNVNKFNLDHRNIEELVFEFQNIREKLNQLAASSKLDKHSPPKTSTRSSSMESMNLKPLKVVAKHEKRMSKELELKNKEKSVTFGKETRISLTTNGIGGKLMIKDDSDASPQLIDKKYKVLRNAISYDTGLNSKSKSNKRSNREYRKKNDAAYDSLFKNKQRFSISLFEDYVDTTTNTNYNEFNPTVDASINTELIENNSDQETVISSSHLPCITNEPLDDYILSNSIQLDKNNNSGNNEGKKSHLRRCNSHESILSTKLENTFYKNVGSNFYDRFIFSSFYRPTVASVSTTSTNIEPFLSDGKNESPNKNLQLPLTSSTRGVTSRELLSKFADKPEQLKAPTTSNSNSSKYFFENWGLFSSMSSSSTFHRKNTSGSNIISSEVGKKLCDRSTGIKVTSINTQNAYTFPFIRSNSHDITKQNITNPIIKERVSYNELHDALNTEIKLLF</sequence>
<dbReference type="InterPro" id="IPR035293">
    <property type="entry name" value="Vac17"/>
</dbReference>
<dbReference type="GO" id="GO:0000011">
    <property type="term" value="P:vacuole inheritance"/>
    <property type="evidence" value="ECO:0007669"/>
    <property type="project" value="InterPro"/>
</dbReference>
<feature type="compositionally biased region" description="Polar residues" evidence="1">
    <location>
        <begin position="133"/>
        <end position="143"/>
    </location>
</feature>
<proteinExistence type="predicted"/>
<feature type="compositionally biased region" description="Polar residues" evidence="1">
    <location>
        <begin position="397"/>
        <end position="413"/>
    </location>
</feature>
<organism evidence="2 3">
    <name type="scientific">Tetrapisispora phaffii (strain ATCC 24235 / CBS 4417 / NBRC 1672 / NRRL Y-8282 / UCD 70-5)</name>
    <name type="common">Yeast</name>
    <name type="synonym">Fabospora phaffii</name>
    <dbReference type="NCBI Taxonomy" id="1071381"/>
    <lineage>
        <taxon>Eukaryota</taxon>
        <taxon>Fungi</taxon>
        <taxon>Dikarya</taxon>
        <taxon>Ascomycota</taxon>
        <taxon>Saccharomycotina</taxon>
        <taxon>Saccharomycetes</taxon>
        <taxon>Saccharomycetales</taxon>
        <taxon>Saccharomycetaceae</taxon>
        <taxon>Tetrapisispora</taxon>
    </lineage>
</organism>
<dbReference type="OrthoDB" id="4070503at2759"/>
<dbReference type="AlphaFoldDB" id="G8BUB3"/>
<evidence type="ECO:0000313" key="3">
    <source>
        <dbReference type="Proteomes" id="UP000005666"/>
    </source>
</evidence>
<dbReference type="eggNOG" id="ENOG502RZF2">
    <property type="taxonomic scope" value="Eukaryota"/>
</dbReference>
<evidence type="ECO:0000256" key="1">
    <source>
        <dbReference type="SAM" id="MobiDB-lite"/>
    </source>
</evidence>
<dbReference type="EMBL" id="HE612860">
    <property type="protein sequence ID" value="CCE63491.1"/>
    <property type="molecule type" value="Genomic_DNA"/>
</dbReference>
<dbReference type="OMA" id="DLWIQRQ"/>
<dbReference type="GO" id="GO:0043495">
    <property type="term" value="F:protein-membrane adaptor activity"/>
    <property type="evidence" value="ECO:0007669"/>
    <property type="project" value="InterPro"/>
</dbReference>
<dbReference type="Pfam" id="PF17321">
    <property type="entry name" value="Vac17"/>
    <property type="match status" value="1"/>
</dbReference>
<evidence type="ECO:0000313" key="2">
    <source>
        <dbReference type="EMBL" id="CCE63491.1"/>
    </source>
</evidence>
<dbReference type="STRING" id="1071381.G8BUB3"/>
<accession>G8BUB3</accession>
<reference evidence="2 3" key="1">
    <citation type="journal article" date="2011" name="Proc. Natl. Acad. Sci. U.S.A.">
        <title>Evolutionary erosion of yeast sex chromosomes by mating-type switching accidents.</title>
        <authorList>
            <person name="Gordon J.L."/>
            <person name="Armisen D."/>
            <person name="Proux-Wera E."/>
            <person name="Oheigeartaigh S.S."/>
            <person name="Byrne K.P."/>
            <person name="Wolfe K.H."/>
        </authorList>
    </citation>
    <scope>NUCLEOTIDE SEQUENCE [LARGE SCALE GENOMIC DNA]</scope>
    <source>
        <strain evidence="3">ATCC 24235 / CBS 4417 / NBRC 1672 / NRRL Y-8282 / UCD 70-5</strain>
    </source>
</reference>
<feature type="region of interest" description="Disordered" evidence="1">
    <location>
        <begin position="122"/>
        <end position="143"/>
    </location>
</feature>
<dbReference type="HOGENOM" id="CLU_571186_0_0_1"/>
<dbReference type="Proteomes" id="UP000005666">
    <property type="component" value="Chromosome 5"/>
</dbReference>
<dbReference type="KEGG" id="tpf:TPHA_0E04020"/>
<feature type="region of interest" description="Disordered" evidence="1">
    <location>
        <begin position="389"/>
        <end position="413"/>
    </location>
</feature>
<name>G8BUB3_TETPH</name>
<dbReference type="GeneID" id="11531247"/>
<protein>
    <submittedName>
        <fullName evidence="2">Uncharacterized protein</fullName>
    </submittedName>
</protein>
<gene>
    <name evidence="2" type="primary">TPHA0E04020</name>
    <name evidence="2" type="ordered locus">TPHA_0E04020</name>
</gene>
<keyword evidence="3" id="KW-1185">Reference proteome</keyword>